<comment type="similarity">
    <text evidence="1 4">Belongs to the short-chain dehydrogenases/reductases (SDR) family.</text>
</comment>
<accession>H5XMK7</accession>
<evidence type="ECO:0000313" key="6">
    <source>
        <dbReference type="Proteomes" id="UP000002791"/>
    </source>
</evidence>
<proteinExistence type="inferred from homology"/>
<dbReference type="PRINTS" id="PR00080">
    <property type="entry name" value="SDRFAMILY"/>
</dbReference>
<dbReference type="PRINTS" id="PR00081">
    <property type="entry name" value="GDHRDH"/>
</dbReference>
<dbReference type="Gene3D" id="3.40.50.720">
    <property type="entry name" value="NAD(P)-binding Rossmann-like Domain"/>
    <property type="match status" value="1"/>
</dbReference>
<dbReference type="InterPro" id="IPR002347">
    <property type="entry name" value="SDR_fam"/>
</dbReference>
<dbReference type="SUPFAM" id="SSF51735">
    <property type="entry name" value="NAD(P)-binding Rossmann-fold domains"/>
    <property type="match status" value="1"/>
</dbReference>
<dbReference type="PANTHER" id="PTHR43490:SF99">
    <property type="entry name" value="SHORT-CHAIN DEHYDROGENASE_REDUCTASE"/>
    <property type="match status" value="1"/>
</dbReference>
<dbReference type="OrthoDB" id="9781117at2"/>
<gene>
    <name evidence="5" type="ORF">SaccyDRAFT_2094</name>
</gene>
<evidence type="ECO:0000256" key="1">
    <source>
        <dbReference type="ARBA" id="ARBA00006484"/>
    </source>
</evidence>
<name>H5XMK7_9PSEU</name>
<dbReference type="HOGENOM" id="CLU_010194_9_0_11"/>
<dbReference type="eggNOG" id="COG1028">
    <property type="taxonomic scope" value="Bacteria"/>
</dbReference>
<dbReference type="RefSeq" id="WP_005455919.1">
    <property type="nucleotide sequence ID" value="NZ_CM001440.1"/>
</dbReference>
<dbReference type="GO" id="GO:0016491">
    <property type="term" value="F:oxidoreductase activity"/>
    <property type="evidence" value="ECO:0007669"/>
    <property type="project" value="UniProtKB-KW"/>
</dbReference>
<dbReference type="Pfam" id="PF00106">
    <property type="entry name" value="adh_short"/>
    <property type="match status" value="2"/>
</dbReference>
<keyword evidence="3" id="KW-0560">Oxidoreductase</keyword>
<reference evidence="5 6" key="1">
    <citation type="submission" date="2011-11" db="EMBL/GenBank/DDBJ databases">
        <title>The Noncontiguous Finished sequence of Saccharomonospora cyanea NA-134.</title>
        <authorList>
            <consortium name="US DOE Joint Genome Institute"/>
            <person name="Lucas S."/>
            <person name="Han J."/>
            <person name="Lapidus A."/>
            <person name="Cheng J.-F."/>
            <person name="Goodwin L."/>
            <person name="Pitluck S."/>
            <person name="Peters L."/>
            <person name="Ovchinnikova G."/>
            <person name="Lu M."/>
            <person name="Detter J.C."/>
            <person name="Han C."/>
            <person name="Tapia R."/>
            <person name="Land M."/>
            <person name="Hauser L."/>
            <person name="Kyrpides N."/>
            <person name="Ivanova N."/>
            <person name="Pagani I."/>
            <person name="Brambilla E.-M."/>
            <person name="Klenk H.-P."/>
            <person name="Woyke T."/>
        </authorList>
    </citation>
    <scope>NUCLEOTIDE SEQUENCE [LARGE SCALE GENOMIC DNA]</scope>
    <source>
        <strain evidence="5 6">NA-134</strain>
    </source>
</reference>
<keyword evidence="2" id="KW-0521">NADP</keyword>
<evidence type="ECO:0000256" key="2">
    <source>
        <dbReference type="ARBA" id="ARBA00022857"/>
    </source>
</evidence>
<dbReference type="EMBL" id="CM001440">
    <property type="protein sequence ID" value="EHR60986.1"/>
    <property type="molecule type" value="Genomic_DNA"/>
</dbReference>
<dbReference type="PANTHER" id="PTHR43490">
    <property type="entry name" value="(+)-NEOMENTHOL DEHYDROGENASE"/>
    <property type="match status" value="1"/>
</dbReference>
<organism evidence="5 6">
    <name type="scientific">Saccharomonospora cyanea NA-134</name>
    <dbReference type="NCBI Taxonomy" id="882082"/>
    <lineage>
        <taxon>Bacteria</taxon>
        <taxon>Bacillati</taxon>
        <taxon>Actinomycetota</taxon>
        <taxon>Actinomycetes</taxon>
        <taxon>Pseudonocardiales</taxon>
        <taxon>Pseudonocardiaceae</taxon>
        <taxon>Saccharomonospora</taxon>
    </lineage>
</organism>
<dbReference type="AlphaFoldDB" id="H5XMK7"/>
<dbReference type="STRING" id="882082.SaccyDRAFT_2094"/>
<evidence type="ECO:0000313" key="5">
    <source>
        <dbReference type="EMBL" id="EHR60986.1"/>
    </source>
</evidence>
<sequence>MTITVITGATRGLGRETARRLVAAGHTVHLGARDVERGRRVCDELGARPLPLDVTCERSVQAAADHVREVSGRVDVLVNNAGIAGAHLPAPELDAESLARVFETNVFGAVRTLRAFLPLLRRSSAPVVVNVSSGLGSLAAACAPEQHRDTVPAWLPAPAYAASKAALNMLTVQYAHALPGMRINAVDPGYTATDFNGHTGTQTVEEGAEIIVRLATVGRDGPTAGFHQLKGTVPW</sequence>
<dbReference type="Proteomes" id="UP000002791">
    <property type="component" value="Chromosome"/>
</dbReference>
<evidence type="ECO:0000256" key="3">
    <source>
        <dbReference type="ARBA" id="ARBA00023002"/>
    </source>
</evidence>
<protein>
    <submittedName>
        <fullName evidence="5">Short-chain alcohol dehydrogenase like protein</fullName>
    </submittedName>
</protein>
<evidence type="ECO:0000256" key="4">
    <source>
        <dbReference type="RuleBase" id="RU000363"/>
    </source>
</evidence>
<keyword evidence="6" id="KW-1185">Reference proteome</keyword>
<dbReference type="InterPro" id="IPR036291">
    <property type="entry name" value="NAD(P)-bd_dom_sf"/>
</dbReference>